<proteinExistence type="predicted"/>
<evidence type="ECO:0000313" key="2">
    <source>
        <dbReference type="Proteomes" id="UP000053105"/>
    </source>
</evidence>
<keyword evidence="2" id="KW-1185">Reference proteome</keyword>
<gene>
    <name evidence="1" type="ORF">WN51_01467</name>
</gene>
<sequence>MEEIYILAIIEFPASLNHLVTRGRGVSPYDSGQFVPRAILNYGRLIERLGLRPILISASLAKLYAVIVSDDSADLNEARYRGRLERLSSPRAKVKLCGVHEIQDRTERGKKSTQRRCTETPIRKYKQHNRLTEQ</sequence>
<protein>
    <submittedName>
        <fullName evidence="1">Uncharacterized protein</fullName>
    </submittedName>
</protein>
<dbReference type="EMBL" id="KQ435821">
    <property type="protein sequence ID" value="KOX72368.1"/>
    <property type="molecule type" value="Genomic_DNA"/>
</dbReference>
<dbReference type="AlphaFoldDB" id="A0A0N0BET8"/>
<evidence type="ECO:0000313" key="1">
    <source>
        <dbReference type="EMBL" id="KOX72368.1"/>
    </source>
</evidence>
<organism evidence="1 2">
    <name type="scientific">Melipona quadrifasciata</name>
    <dbReference type="NCBI Taxonomy" id="166423"/>
    <lineage>
        <taxon>Eukaryota</taxon>
        <taxon>Metazoa</taxon>
        <taxon>Ecdysozoa</taxon>
        <taxon>Arthropoda</taxon>
        <taxon>Hexapoda</taxon>
        <taxon>Insecta</taxon>
        <taxon>Pterygota</taxon>
        <taxon>Neoptera</taxon>
        <taxon>Endopterygota</taxon>
        <taxon>Hymenoptera</taxon>
        <taxon>Apocrita</taxon>
        <taxon>Aculeata</taxon>
        <taxon>Apoidea</taxon>
        <taxon>Anthophila</taxon>
        <taxon>Apidae</taxon>
        <taxon>Melipona</taxon>
    </lineage>
</organism>
<accession>A0A0N0BET8</accession>
<dbReference type="Proteomes" id="UP000053105">
    <property type="component" value="Unassembled WGS sequence"/>
</dbReference>
<reference evidence="1 2" key="1">
    <citation type="submission" date="2015-07" db="EMBL/GenBank/DDBJ databases">
        <title>The genome of Melipona quadrifasciata.</title>
        <authorList>
            <person name="Pan H."/>
            <person name="Kapheim K."/>
        </authorList>
    </citation>
    <scope>NUCLEOTIDE SEQUENCE [LARGE SCALE GENOMIC DNA]</scope>
    <source>
        <strain evidence="1">0111107301</strain>
        <tissue evidence="1">Whole body</tissue>
    </source>
</reference>
<name>A0A0N0BET8_9HYME</name>